<dbReference type="InterPro" id="IPR036282">
    <property type="entry name" value="Glutathione-S-Trfase_C_sf"/>
</dbReference>
<evidence type="ECO:0008006" key="6">
    <source>
        <dbReference type="Google" id="ProtNLM"/>
    </source>
</evidence>
<dbReference type="CDD" id="cd03057">
    <property type="entry name" value="GST_N_Beta"/>
    <property type="match status" value="1"/>
</dbReference>
<evidence type="ECO:0000259" key="2">
    <source>
        <dbReference type="PROSITE" id="PS50404"/>
    </source>
</evidence>
<dbReference type="Pfam" id="PF02798">
    <property type="entry name" value="GST_N"/>
    <property type="match status" value="1"/>
</dbReference>
<dbReference type="InterPro" id="IPR004045">
    <property type="entry name" value="Glutathione_S-Trfase_N"/>
</dbReference>
<dbReference type="PANTHER" id="PTHR44051">
    <property type="entry name" value="GLUTATHIONE S-TRANSFERASE-RELATED"/>
    <property type="match status" value="1"/>
</dbReference>
<feature type="domain" description="GST N-terminal" evidence="2">
    <location>
        <begin position="1"/>
        <end position="77"/>
    </location>
</feature>
<accession>A0A077DIP7</accession>
<keyword evidence="5" id="KW-1185">Reference proteome</keyword>
<feature type="domain" description="GST C-terminal" evidence="3">
    <location>
        <begin position="83"/>
        <end position="203"/>
    </location>
</feature>
<dbReference type="InterPro" id="IPR036249">
    <property type="entry name" value="Thioredoxin-like_sf"/>
</dbReference>
<dbReference type="SFLD" id="SFLDG00358">
    <property type="entry name" value="Main_(cytGST)"/>
    <property type="match status" value="1"/>
</dbReference>
<dbReference type="eggNOG" id="COG0625">
    <property type="taxonomic scope" value="Bacteria"/>
</dbReference>
<comment type="similarity">
    <text evidence="1">Belongs to the GST superfamily.</text>
</comment>
<dbReference type="InterPro" id="IPR010987">
    <property type="entry name" value="Glutathione-S-Trfase_C-like"/>
</dbReference>
<dbReference type="Gene3D" id="3.40.30.10">
    <property type="entry name" value="Glutaredoxin"/>
    <property type="match status" value="1"/>
</dbReference>
<dbReference type="PANTHER" id="PTHR44051:SF8">
    <property type="entry name" value="GLUTATHIONE S-TRANSFERASE GSTA"/>
    <property type="match status" value="1"/>
</dbReference>
<dbReference type="SFLD" id="SFLDS00019">
    <property type="entry name" value="Glutathione_Transferase_(cytos"/>
    <property type="match status" value="1"/>
</dbReference>
<dbReference type="Proteomes" id="UP000028945">
    <property type="component" value="Chromosome"/>
</dbReference>
<dbReference type="SFLD" id="SFLDG01150">
    <property type="entry name" value="Main.1:_Beta-like"/>
    <property type="match status" value="1"/>
</dbReference>
<protein>
    <recommendedName>
        <fullName evidence="6">Glutathione S-transferase</fullName>
    </recommendedName>
</protein>
<dbReference type="SUPFAM" id="SSF52833">
    <property type="entry name" value="Thioredoxin-like"/>
    <property type="match status" value="1"/>
</dbReference>
<organism evidence="4 5">
    <name type="scientific">Basilea psittacipulmonis DSM 24701</name>
    <dbReference type="NCBI Taxonomy" id="1072685"/>
    <lineage>
        <taxon>Bacteria</taxon>
        <taxon>Pseudomonadati</taxon>
        <taxon>Pseudomonadota</taxon>
        <taxon>Betaproteobacteria</taxon>
        <taxon>Burkholderiales</taxon>
        <taxon>Alcaligenaceae</taxon>
        <taxon>Basilea</taxon>
    </lineage>
</organism>
<dbReference type="Pfam" id="PF00043">
    <property type="entry name" value="GST_C"/>
    <property type="match status" value="1"/>
</dbReference>
<proteinExistence type="inferred from homology"/>
<gene>
    <name evidence="4" type="ORF">IX83_08520</name>
</gene>
<dbReference type="PROSITE" id="PS50405">
    <property type="entry name" value="GST_CTER"/>
    <property type="match status" value="1"/>
</dbReference>
<dbReference type="HOGENOM" id="CLU_011226_6_1_4"/>
<dbReference type="EMBL" id="CP009238">
    <property type="protein sequence ID" value="AIL33337.1"/>
    <property type="molecule type" value="Genomic_DNA"/>
</dbReference>
<dbReference type="InterPro" id="IPR004046">
    <property type="entry name" value="GST_C"/>
</dbReference>
<dbReference type="AlphaFoldDB" id="A0A077DIP7"/>
<dbReference type="Gene3D" id="1.20.1050.10">
    <property type="match status" value="1"/>
</dbReference>
<dbReference type="KEGG" id="bpsi:IX83_08520"/>
<dbReference type="SUPFAM" id="SSF47616">
    <property type="entry name" value="GST C-terminal domain-like"/>
    <property type="match status" value="1"/>
</dbReference>
<name>A0A077DIP7_9BURK</name>
<dbReference type="PROSITE" id="PS50404">
    <property type="entry name" value="GST_NTER"/>
    <property type="match status" value="1"/>
</dbReference>
<dbReference type="CDD" id="cd03188">
    <property type="entry name" value="GST_C_Beta"/>
    <property type="match status" value="1"/>
</dbReference>
<sequence>MKLYYLPGACSLVQHTLLEWSKAGYEAIHISRDALKQPAYLKLNPLGSVPCLEVGDFALTQNMAIAEFIHETFPQAKVWGSGDKWVRADARRWFAFCNNDLHRHFGSIFGAAKCIDGPEAQQLLAKKAKTIIMKLLAIAEDRLKQYPYLAKEKTAADVYLFVILRWVAVVGLSLERFPALTAFMARMQEDEGLNKAMKAEKLI</sequence>
<dbReference type="InterPro" id="IPR040079">
    <property type="entry name" value="Glutathione_S-Trfase"/>
</dbReference>
<evidence type="ECO:0000313" key="4">
    <source>
        <dbReference type="EMBL" id="AIL33337.1"/>
    </source>
</evidence>
<evidence type="ECO:0000256" key="1">
    <source>
        <dbReference type="RuleBase" id="RU003494"/>
    </source>
</evidence>
<reference evidence="4 5" key="1">
    <citation type="journal article" date="2014" name="BMC Genomics">
        <title>A genomic perspective on a new bacterial genus and species from the Alcaligenaceae family, Basilea psittacipulmonis.</title>
        <authorList>
            <person name="Whiteson K.L."/>
            <person name="Hernandez D."/>
            <person name="Lazarevic V."/>
            <person name="Gaia N."/>
            <person name="Farinelli L."/>
            <person name="Francois P."/>
            <person name="Pilo P."/>
            <person name="Frey J."/>
            <person name="Schrenzel J."/>
        </authorList>
    </citation>
    <scope>NUCLEOTIDE SEQUENCE [LARGE SCALE GENOMIC DNA]</scope>
    <source>
        <strain evidence="4 5">DSM 24701</strain>
    </source>
</reference>
<dbReference type="STRING" id="1072685.IX83_08520"/>
<evidence type="ECO:0000259" key="3">
    <source>
        <dbReference type="PROSITE" id="PS50405"/>
    </source>
</evidence>
<evidence type="ECO:0000313" key="5">
    <source>
        <dbReference type="Proteomes" id="UP000028945"/>
    </source>
</evidence>